<evidence type="ECO:0000313" key="2">
    <source>
        <dbReference type="Proteomes" id="UP000054695"/>
    </source>
</evidence>
<dbReference type="EMBL" id="LNXU01000060">
    <property type="protein sequence ID" value="KTC66726.1"/>
    <property type="molecule type" value="Genomic_DNA"/>
</dbReference>
<organism evidence="1 2">
    <name type="scientific">Legionella bozemanae</name>
    <name type="common">Fluoribacter bozemanae</name>
    <dbReference type="NCBI Taxonomy" id="447"/>
    <lineage>
        <taxon>Bacteria</taxon>
        <taxon>Pseudomonadati</taxon>
        <taxon>Pseudomonadota</taxon>
        <taxon>Gammaproteobacteria</taxon>
        <taxon>Legionellales</taxon>
        <taxon>Legionellaceae</taxon>
        <taxon>Legionella</taxon>
    </lineage>
</organism>
<protein>
    <submittedName>
        <fullName evidence="1">Uncharacterized protein</fullName>
    </submittedName>
</protein>
<comment type="caution">
    <text evidence="1">The sequence shown here is derived from an EMBL/GenBank/DDBJ whole genome shotgun (WGS) entry which is preliminary data.</text>
</comment>
<dbReference type="Proteomes" id="UP000054695">
    <property type="component" value="Unassembled WGS sequence"/>
</dbReference>
<dbReference type="OrthoDB" id="9800184at2"/>
<reference evidence="1 2" key="1">
    <citation type="submission" date="2015-11" db="EMBL/GenBank/DDBJ databases">
        <title>Genomic analysis of 38 Legionella species identifies large and diverse effector repertoires.</title>
        <authorList>
            <person name="Burstein D."/>
            <person name="Amaro F."/>
            <person name="Zusman T."/>
            <person name="Lifshitz Z."/>
            <person name="Cohen O."/>
            <person name="Gilbert J.A."/>
            <person name="Pupko T."/>
            <person name="Shuman H.A."/>
            <person name="Segal G."/>
        </authorList>
    </citation>
    <scope>NUCLEOTIDE SEQUENCE [LARGE SCALE GENOMIC DNA]</scope>
    <source>
        <strain evidence="1 2">WIGA</strain>
    </source>
</reference>
<dbReference type="RefSeq" id="WP_058461104.1">
    <property type="nucleotide sequence ID" value="NZ_CAAAIY010000020.1"/>
</dbReference>
<dbReference type="AlphaFoldDB" id="A0A0W0R6L5"/>
<keyword evidence="2" id="KW-1185">Reference proteome</keyword>
<gene>
    <name evidence="1" type="ORF">Lboz_3621</name>
</gene>
<proteinExistence type="predicted"/>
<dbReference type="PATRIC" id="fig|447.4.peg.3885"/>
<evidence type="ECO:0000313" key="1">
    <source>
        <dbReference type="EMBL" id="KTC66726.1"/>
    </source>
</evidence>
<dbReference type="STRING" id="447.Lboz_3621"/>
<sequence>MNIDEYKNYFFQNIRYSKNAIFHNADLYPPDFQKITAVTWIKTDKPVTIKERLASQDRPTLYQEYLLNWISNSNSGKYFRQYIYDWYKNLGEIQSLLIF</sequence>
<name>A0A0W0R6L5_LEGBO</name>
<accession>A0A0W0R6L5</accession>